<gene>
    <name evidence="2" type="ORF">GCM10009682_19460</name>
</gene>
<feature type="domain" description="Glycosyltransferase 2-like" evidence="1">
    <location>
        <begin position="5"/>
        <end position="130"/>
    </location>
</feature>
<reference evidence="3" key="1">
    <citation type="journal article" date="2019" name="Int. J. Syst. Evol. Microbiol.">
        <title>The Global Catalogue of Microorganisms (GCM) 10K type strain sequencing project: providing services to taxonomists for standard genome sequencing and annotation.</title>
        <authorList>
            <consortium name="The Broad Institute Genomics Platform"/>
            <consortium name="The Broad Institute Genome Sequencing Center for Infectious Disease"/>
            <person name="Wu L."/>
            <person name="Ma J."/>
        </authorList>
    </citation>
    <scope>NUCLEOTIDE SEQUENCE [LARGE SCALE GENOMIC DNA]</scope>
    <source>
        <strain evidence="3">JCM 13250</strain>
    </source>
</reference>
<name>A0ABP4Y3L1_9ACTN</name>
<evidence type="ECO:0000313" key="3">
    <source>
        <dbReference type="Proteomes" id="UP001500218"/>
    </source>
</evidence>
<evidence type="ECO:0000313" key="2">
    <source>
        <dbReference type="EMBL" id="GAA1797896.1"/>
    </source>
</evidence>
<dbReference type="Proteomes" id="UP001500218">
    <property type="component" value="Unassembled WGS sequence"/>
</dbReference>
<dbReference type="RefSeq" id="WP_344128579.1">
    <property type="nucleotide sequence ID" value="NZ_BAAALT010000050.1"/>
</dbReference>
<dbReference type="InterPro" id="IPR029044">
    <property type="entry name" value="Nucleotide-diphossugar_trans"/>
</dbReference>
<evidence type="ECO:0000259" key="1">
    <source>
        <dbReference type="Pfam" id="PF00535"/>
    </source>
</evidence>
<sequence>MPLLSIVIPIHGVEPYLRQCLDSVLGQAFTDFEVVAVDDASPDNCGNILQEYAARDPRVRVVRRSSAGDAGPARGAGFAVATGDHVWFVDGDDWLADGALEAIAGRLRETSADMLCFDAVYRAATDTVERFRPPAAVPEPFRFADWPGAFNSAKAWCRVVSRDLVVRAGSPFHAGAFEDLPFTFALLLAARRIAVLPRVCYFYRADRPTSTMNTGSDRKLAVVTQFSRVFDQLDRAGVPADDPLREVVLHRMITLGWSVPGDRSLPLPARRALLRGLSEEFRRRCSVHLRGSIRDRLRRRMVVHDMWWAHRVWCAGAAARDLVRRS</sequence>
<dbReference type="PANTHER" id="PTHR22916">
    <property type="entry name" value="GLYCOSYLTRANSFERASE"/>
    <property type="match status" value="1"/>
</dbReference>
<protein>
    <recommendedName>
        <fullName evidence="1">Glycosyltransferase 2-like domain-containing protein</fullName>
    </recommendedName>
</protein>
<keyword evidence="3" id="KW-1185">Reference proteome</keyword>
<dbReference type="EMBL" id="BAAALT010000050">
    <property type="protein sequence ID" value="GAA1797896.1"/>
    <property type="molecule type" value="Genomic_DNA"/>
</dbReference>
<dbReference type="SUPFAM" id="SSF53448">
    <property type="entry name" value="Nucleotide-diphospho-sugar transferases"/>
    <property type="match status" value="1"/>
</dbReference>
<organism evidence="2 3">
    <name type="scientific">Luedemannella flava</name>
    <dbReference type="NCBI Taxonomy" id="349316"/>
    <lineage>
        <taxon>Bacteria</taxon>
        <taxon>Bacillati</taxon>
        <taxon>Actinomycetota</taxon>
        <taxon>Actinomycetes</taxon>
        <taxon>Micromonosporales</taxon>
        <taxon>Micromonosporaceae</taxon>
        <taxon>Luedemannella</taxon>
    </lineage>
</organism>
<dbReference type="InterPro" id="IPR001173">
    <property type="entry name" value="Glyco_trans_2-like"/>
</dbReference>
<dbReference type="CDD" id="cd00761">
    <property type="entry name" value="Glyco_tranf_GTA_type"/>
    <property type="match status" value="1"/>
</dbReference>
<dbReference type="Gene3D" id="3.90.550.10">
    <property type="entry name" value="Spore Coat Polysaccharide Biosynthesis Protein SpsA, Chain A"/>
    <property type="match status" value="1"/>
</dbReference>
<dbReference type="Pfam" id="PF00535">
    <property type="entry name" value="Glycos_transf_2"/>
    <property type="match status" value="1"/>
</dbReference>
<accession>A0ABP4Y3L1</accession>
<comment type="caution">
    <text evidence="2">The sequence shown here is derived from an EMBL/GenBank/DDBJ whole genome shotgun (WGS) entry which is preliminary data.</text>
</comment>
<proteinExistence type="predicted"/>
<dbReference type="PANTHER" id="PTHR22916:SF3">
    <property type="entry name" value="UDP-GLCNAC:BETAGAL BETA-1,3-N-ACETYLGLUCOSAMINYLTRANSFERASE-LIKE PROTEIN 1"/>
    <property type="match status" value="1"/>
</dbReference>